<reference evidence="2" key="1">
    <citation type="journal article" date="2022" name="bioRxiv">
        <title>Sequencing and chromosome-scale assembly of the giantPleurodeles waltlgenome.</title>
        <authorList>
            <person name="Brown T."/>
            <person name="Elewa A."/>
            <person name="Iarovenko S."/>
            <person name="Subramanian E."/>
            <person name="Araus A.J."/>
            <person name="Petzold A."/>
            <person name="Susuki M."/>
            <person name="Suzuki K.-i.T."/>
            <person name="Hayashi T."/>
            <person name="Toyoda A."/>
            <person name="Oliveira C."/>
            <person name="Osipova E."/>
            <person name="Leigh N.D."/>
            <person name="Simon A."/>
            <person name="Yun M.H."/>
        </authorList>
    </citation>
    <scope>NUCLEOTIDE SEQUENCE</scope>
    <source>
        <strain evidence="2">20211129_DDA</strain>
        <tissue evidence="2">Liver</tissue>
    </source>
</reference>
<gene>
    <name evidence="2" type="ORF">NDU88_007319</name>
</gene>
<proteinExistence type="predicted"/>
<dbReference type="AlphaFoldDB" id="A0AAV7RSL3"/>
<dbReference type="EMBL" id="JANPWB010000009">
    <property type="protein sequence ID" value="KAJ1154571.1"/>
    <property type="molecule type" value="Genomic_DNA"/>
</dbReference>
<keyword evidence="3" id="KW-1185">Reference proteome</keyword>
<evidence type="ECO:0000313" key="2">
    <source>
        <dbReference type="EMBL" id="KAJ1154571.1"/>
    </source>
</evidence>
<organism evidence="2 3">
    <name type="scientific">Pleurodeles waltl</name>
    <name type="common">Iberian ribbed newt</name>
    <dbReference type="NCBI Taxonomy" id="8319"/>
    <lineage>
        <taxon>Eukaryota</taxon>
        <taxon>Metazoa</taxon>
        <taxon>Chordata</taxon>
        <taxon>Craniata</taxon>
        <taxon>Vertebrata</taxon>
        <taxon>Euteleostomi</taxon>
        <taxon>Amphibia</taxon>
        <taxon>Batrachia</taxon>
        <taxon>Caudata</taxon>
        <taxon>Salamandroidea</taxon>
        <taxon>Salamandridae</taxon>
        <taxon>Pleurodelinae</taxon>
        <taxon>Pleurodeles</taxon>
    </lineage>
</organism>
<protein>
    <submittedName>
        <fullName evidence="2">Uncharacterized protein</fullName>
    </submittedName>
</protein>
<comment type="caution">
    <text evidence="2">The sequence shown here is derived from an EMBL/GenBank/DDBJ whole genome shotgun (WGS) entry which is preliminary data.</text>
</comment>
<dbReference type="Proteomes" id="UP001066276">
    <property type="component" value="Chromosome 5"/>
</dbReference>
<feature type="region of interest" description="Disordered" evidence="1">
    <location>
        <begin position="84"/>
        <end position="130"/>
    </location>
</feature>
<sequence length="185" mass="20658">MRKLALVLPSDRELRAGDSVSWVVLLLNTPDIEGLRAPRSFPRSWPGKRTALLLGVRGTAGEERPSDGDHRALAYSALFRARITEGTPDQQRGTGFRTSIPTSTHNQDTPLKQQRQKLRNKPTAPNPTVYLWQAPKKSTPEVDAVLAPRVFLLRKQLHRGLFWKGQRALWPCVGRAQRAARPASG</sequence>
<evidence type="ECO:0000256" key="1">
    <source>
        <dbReference type="SAM" id="MobiDB-lite"/>
    </source>
</evidence>
<accession>A0AAV7RSL3</accession>
<name>A0AAV7RSL3_PLEWA</name>
<feature type="compositionally biased region" description="Polar residues" evidence="1">
    <location>
        <begin position="87"/>
        <end position="113"/>
    </location>
</feature>
<evidence type="ECO:0000313" key="3">
    <source>
        <dbReference type="Proteomes" id="UP001066276"/>
    </source>
</evidence>